<name>A0A5B0DQ48_9HYPH</name>
<evidence type="ECO:0000256" key="1">
    <source>
        <dbReference type="SAM" id="SignalP"/>
    </source>
</evidence>
<sequence>MKRTILGLVLALSLMNAAMALDEPDIAAKSNSEIETSATGLNPGALYVLAGRLLAEGNGQAAAGWMYAGRLRYLFLLQAGNGRPETEYASFLAIDNQIGRQVEAFIAKDPRARIEAIDWALQWDEASENLVTSKTDHSDLLGKIRASFIELRNSLRAQYDADHGN</sequence>
<gene>
    <name evidence="2" type="ORF">FPY71_17585</name>
</gene>
<protein>
    <submittedName>
        <fullName evidence="2">Uncharacterized protein</fullName>
    </submittedName>
</protein>
<comment type="caution">
    <text evidence="2">The sequence shown here is derived from an EMBL/GenBank/DDBJ whole genome shotgun (WGS) entry which is preliminary data.</text>
</comment>
<dbReference type="Proteomes" id="UP000324738">
    <property type="component" value="Unassembled WGS sequence"/>
</dbReference>
<evidence type="ECO:0000313" key="2">
    <source>
        <dbReference type="EMBL" id="KAA0968142.1"/>
    </source>
</evidence>
<accession>A0A5B0DQ48</accession>
<feature type="signal peptide" evidence="1">
    <location>
        <begin position="1"/>
        <end position="20"/>
    </location>
</feature>
<evidence type="ECO:0000313" key="3">
    <source>
        <dbReference type="Proteomes" id="UP000324738"/>
    </source>
</evidence>
<dbReference type="OrthoDB" id="1094983at2"/>
<dbReference type="EMBL" id="VTWH01000006">
    <property type="protein sequence ID" value="KAA0968142.1"/>
    <property type="molecule type" value="Genomic_DNA"/>
</dbReference>
<feature type="chain" id="PRO_5022977370" evidence="1">
    <location>
        <begin position="21"/>
        <end position="165"/>
    </location>
</feature>
<organism evidence="2 3">
    <name type="scientific">Aureimonas fodinaquatilis</name>
    <dbReference type="NCBI Taxonomy" id="2565783"/>
    <lineage>
        <taxon>Bacteria</taxon>
        <taxon>Pseudomonadati</taxon>
        <taxon>Pseudomonadota</taxon>
        <taxon>Alphaproteobacteria</taxon>
        <taxon>Hyphomicrobiales</taxon>
        <taxon>Aurantimonadaceae</taxon>
        <taxon>Aureimonas</taxon>
    </lineage>
</organism>
<proteinExistence type="predicted"/>
<keyword evidence="1" id="KW-0732">Signal</keyword>
<reference evidence="2 3" key="1">
    <citation type="submission" date="2019-08" db="EMBL/GenBank/DDBJ databases">
        <title>Aureimonas fodiniaquatilis sp. nov., isolated from a coal mine wastewater.</title>
        <authorList>
            <person name="Kim W."/>
        </authorList>
    </citation>
    <scope>NUCLEOTIDE SEQUENCE [LARGE SCALE GENOMIC DNA]</scope>
    <source>
        <strain evidence="2 3">CAU 1482</strain>
    </source>
</reference>
<dbReference type="AlphaFoldDB" id="A0A5B0DQ48"/>
<keyword evidence="3" id="KW-1185">Reference proteome</keyword>
<dbReference type="RefSeq" id="WP_149301660.1">
    <property type="nucleotide sequence ID" value="NZ_VTWH01000006.1"/>
</dbReference>